<dbReference type="SUPFAM" id="SSF53474">
    <property type="entry name" value="alpha/beta-Hydrolases"/>
    <property type="match status" value="1"/>
</dbReference>
<dbReference type="EMBL" id="PVTE01000017">
    <property type="protein sequence ID" value="PRY34453.1"/>
    <property type="molecule type" value="Genomic_DNA"/>
</dbReference>
<protein>
    <recommendedName>
        <fullName evidence="5">Esterase/PHB depolymerase</fullName>
    </recommendedName>
</protein>
<reference evidence="3 4" key="1">
    <citation type="submission" date="2018-03" db="EMBL/GenBank/DDBJ databases">
        <title>Genomic Encyclopedia of Archaeal and Bacterial Type Strains, Phase II (KMG-II): from individual species to whole genera.</title>
        <authorList>
            <person name="Goeker M."/>
        </authorList>
    </citation>
    <scope>NUCLEOTIDE SEQUENCE [LARGE SCALE GENOMIC DNA]</scope>
    <source>
        <strain evidence="3 4">DSM 28354</strain>
    </source>
</reference>
<evidence type="ECO:0000313" key="3">
    <source>
        <dbReference type="EMBL" id="PRY34453.1"/>
    </source>
</evidence>
<dbReference type="Proteomes" id="UP000238375">
    <property type="component" value="Unassembled WGS sequence"/>
</dbReference>
<dbReference type="OrthoDB" id="9764953at2"/>
<comment type="caution">
    <text evidence="3">The sequence shown here is derived from an EMBL/GenBank/DDBJ whole genome shotgun (WGS) entry which is preliminary data.</text>
</comment>
<accession>A0A2T0SM54</accession>
<organism evidence="3 4">
    <name type="scientific">Spirosoma oryzae</name>
    <dbReference type="NCBI Taxonomy" id="1469603"/>
    <lineage>
        <taxon>Bacteria</taxon>
        <taxon>Pseudomonadati</taxon>
        <taxon>Bacteroidota</taxon>
        <taxon>Cytophagia</taxon>
        <taxon>Cytophagales</taxon>
        <taxon>Cytophagaceae</taxon>
        <taxon>Spirosoma</taxon>
    </lineage>
</organism>
<sequence length="413" mass="46251">MKQTLYALLTVAVTVATGQAQSVATLKNWLAQPADKRPALPKAVVQKPLSKRDAEEATTLLLADQQRQQADRLRQCWTDKAITQGDQVLKFEYRIFGAKPADGRSLFISMHGGGNAPANVNDQQWKNQIGLYKPAEGVYVAPRAPTNTWNLWHEAHIDSLFDELIRAAVLAEGVNPDKVYVMGYSAGGDGVYQLAPRMADRWAAASMMAGHPNEVTPVNLRNIGFALHMGALDKAYDRNKIAERWGRLLDSLQAADPGGYKHLVQLHEGRSHWMQREDTVAVPWMMQFRRNPIPTKVVWKQDDVTHSDFYWLAVPADQAKTNREVIAAYSGNTVRIEKNDYDTLLIRLNDRMMNLDKPVTVLYAGKPIFTGKVNRTLRTVRQTIISRNDPGLAFPATIRLVRKTDKAVSVTAE</sequence>
<dbReference type="PANTHER" id="PTHR43037:SF5">
    <property type="entry name" value="FERULOYL ESTERASE"/>
    <property type="match status" value="1"/>
</dbReference>
<dbReference type="Gene3D" id="3.40.50.1820">
    <property type="entry name" value="alpha/beta hydrolase"/>
    <property type="match status" value="1"/>
</dbReference>
<dbReference type="InterPro" id="IPR050955">
    <property type="entry name" value="Plant_Biomass_Hydrol_Est"/>
</dbReference>
<name>A0A2T0SM54_9BACT</name>
<dbReference type="InterPro" id="IPR029058">
    <property type="entry name" value="AB_hydrolase_fold"/>
</dbReference>
<dbReference type="AlphaFoldDB" id="A0A2T0SM54"/>
<evidence type="ECO:0000256" key="1">
    <source>
        <dbReference type="ARBA" id="ARBA00022729"/>
    </source>
</evidence>
<keyword evidence="2" id="KW-0378">Hydrolase</keyword>
<dbReference type="RefSeq" id="WP_106139384.1">
    <property type="nucleotide sequence ID" value="NZ_PVTE01000017.1"/>
</dbReference>
<evidence type="ECO:0000256" key="2">
    <source>
        <dbReference type="ARBA" id="ARBA00022801"/>
    </source>
</evidence>
<gene>
    <name evidence="3" type="ORF">CLV58_11757</name>
</gene>
<proteinExistence type="predicted"/>
<keyword evidence="1" id="KW-0732">Signal</keyword>
<evidence type="ECO:0000313" key="4">
    <source>
        <dbReference type="Proteomes" id="UP000238375"/>
    </source>
</evidence>
<dbReference type="PANTHER" id="PTHR43037">
    <property type="entry name" value="UNNAMED PRODUCT-RELATED"/>
    <property type="match status" value="1"/>
</dbReference>
<dbReference type="GO" id="GO:0016787">
    <property type="term" value="F:hydrolase activity"/>
    <property type="evidence" value="ECO:0007669"/>
    <property type="project" value="UniProtKB-KW"/>
</dbReference>
<keyword evidence="4" id="KW-1185">Reference proteome</keyword>
<evidence type="ECO:0008006" key="5">
    <source>
        <dbReference type="Google" id="ProtNLM"/>
    </source>
</evidence>